<dbReference type="InterPro" id="IPR028426">
    <property type="entry name" value="Huntingtin_fam"/>
</dbReference>
<sequence>MVIGNFINSMYHHGHSSSRTWFSKELKLHDKKLDLEFLTALILEGLDDESSITVRHSLTSLGICIPCIIESSEFSYSILEKLLKLVDNPYWLIKVRLVEILCSLPYQCIYYATGTSSFQDKLLNYVIPTLLANEDSRVRKTTAETIVRLVNYLYFPDDYAEDDIVVSRGSSLSSSVFSNIYHLRNDHLDPVEEKIRENKLSRLINVLVKTLIFSTSKHLSHGCIEALSQLSVEFHPSEHATGWLGSCEGNGVDVTSTGLFSTIVTLLTHSPVSLDLECHQWLLTLSGNLFHGLASQFDSSEVFDKKLLQVSEQLLTHVMRILSIFVYVTEESVHQSRLPGLSPLRRKTLKPTYVPKPDDEGKEDKKKIIGSFNGIRHCLKILDIIRAGYIYYKLTLDPISSEKLVNLISHALRCMQQLLLHLKIVEPGQVAEELLGYLSFTFVLDSTTTISVVNQLMKSLFELKSQPTTKPYSADVEKGDLCYGLYAKVLQKPLQELSDHLESSHKPYDPRIHEDTTETSKSSSIKYDRVELAKKIKLFEAIVIQALKEYTMTNNVKLQVEVLALLTQLVNLKVNYCLLDSDQIFIKFVKGQFEYLEAGQIHDAELLIPQIFKFLVHLSNEKNHSKPVISIPEIIQLCDGLMASGQNPVTHCIPALLPVVEHIFLLNVSNIDINELETQREVILAMLVRLAEFPQVLEILNKVMKEGWRWEEHWKRWYRQTVDTILPLLSEGKLLVNDINALHSLLSLNSSFVAPLNYVLVLLFSHQQDGQTIVQWLGMVSTMLLSVCMYKEERVLLQLEEMNLYVREEGDDPLSVNTVSKTLPPQHLLAKLIVRVVLTVVTKLKEYVMKYSEPGQIESLEKTFSNFLLCCIYLFQQGNYEELSKSLATLLKGSGDMETINDCFLVIAYKCPLLTILWADILMVLDKGEPSFWKPLMGECGPSPGRQSLNLEVVKQGSIILYCEYLAKKQQDVKALSWLLDGYIEEVVWNCPELPVEKLLCSIYNLERNSKLLLDAASKCVNHTEPIFTHRLLQTLENIHSNYTGSVLNLVALSLVKQKNIAIARLAAAFCCRTIEYMLTLEKTSVLGLLKKDELVLLIRSLKSSRKQCKRYSGLVSILKKLGEEVYSITKWESDDNRSVDIESIKSLKPDKNWLVEQIRLRCSLDSDPDGVRCTRLLSTLDEDELDAMFLSDNFDKTILQHCFSMMTQLENGKSISSATISNLPPVYRSAKKVLLKCIHEICDTLPSTYNAISSGDVLSHENHLQTLISRLNVKHQLLPLALAINNYLVSLHSLNHSNTSLDKCIPSQSHLDMVRFALLCMRASVPTRKSQTSLNSPNDLQNLVESSCKILSFDLLAVHLKLEEIQLLLTTVLELVVHFTGEAVPTKEFKTDNSTESKPDDLFLQVGISLASLLSWVDDFRSVPSNLPGRMENSLKALIVSLGRLQKLNLLSRLPVEAWQLPLDADFPPPIPMHILHEPDILSQIVNRVRLLGWTNRLQFEEMWVCLLSALTPNPDVDNTDQEEISAIMHANSLAVDGITWLVLSTLSVHNGNSYPSKLLHVPRCGNHKLHLLQYWYRLEEMNDILFWKLQPVSGKWNLSISIADKRPNLERIDNSDLYGFGQLSVPYLQAQITPSDDSPTPEAHDLAGDIQRPASGIDVRSCLQFVLDLYGQWVLPNSGISLNLQLSMVKSVVCLSDMFSESGHYEWMFHTFVALSKSHPVHDEIMHQYLIIGVAKSAAVLQLVEGDNSDKVIKTLESALRNSSSLICMAGIHGVLYLLQTAKTIKKPENASEPVKLSPQEFRQRLLTTCCEFVEKHFTEEIANSVDCELLIALSLFLLEVFPTEVTSPQNLISTLLHLARNPKNKCIYQTVINGLERLVLTGCDESFKDQITRLAMDRFSQADPSLSLPALQLLIACIYSGNVKKEHPEEDSMLLPSDTEIMEKTSALFDKIKKGYPIEVEIVCDILPSILSDFFPVLDVSTKVIGEFLSPNQPHKKNMAAMVFKVFTQACNEKQLFLLQDWVVHSLNSFTQNLPLVTAVWSLCCFFISASANPWLRAIFPHVQSRIRQCEYEDKEIFSIAAVQFFSQLDESQRSIFLNSFKGTATSQMSPFSDVIACLS</sequence>
<evidence type="ECO:0000313" key="4">
    <source>
        <dbReference type="EMBL" id="JAG18013.1"/>
    </source>
</evidence>
<dbReference type="EMBL" id="GBHO01025591">
    <property type="protein sequence ID" value="JAG18013.1"/>
    <property type="molecule type" value="Transcribed_RNA"/>
</dbReference>
<proteinExistence type="inferred from homology"/>
<dbReference type="InterPro" id="IPR024613">
    <property type="entry name" value="Huntingtin_N_HEAT_rpt-2"/>
</dbReference>
<dbReference type="InterPro" id="IPR016024">
    <property type="entry name" value="ARM-type_fold"/>
</dbReference>
<name>A0A0A9YYT2_LYGHE</name>
<comment type="similarity">
    <text evidence="2">Belongs to the huntingtin family.</text>
</comment>
<organism evidence="6">
    <name type="scientific">Lygus hesperus</name>
    <name type="common">Western plant bug</name>
    <dbReference type="NCBI Taxonomy" id="30085"/>
    <lineage>
        <taxon>Eukaryota</taxon>
        <taxon>Metazoa</taxon>
        <taxon>Ecdysozoa</taxon>
        <taxon>Arthropoda</taxon>
        <taxon>Hexapoda</taxon>
        <taxon>Insecta</taxon>
        <taxon>Pterygota</taxon>
        <taxon>Neoptera</taxon>
        <taxon>Paraneoptera</taxon>
        <taxon>Hemiptera</taxon>
        <taxon>Heteroptera</taxon>
        <taxon>Panheteroptera</taxon>
        <taxon>Cimicomorpha</taxon>
        <taxon>Miridae</taxon>
        <taxon>Mirini</taxon>
        <taxon>Lygus</taxon>
    </lineage>
</organism>
<dbReference type="InterPro" id="IPR048413">
    <property type="entry name" value="Htt_C-HEAT_rpt"/>
</dbReference>
<reference evidence="6" key="1">
    <citation type="journal article" date="2014" name="PLoS ONE">
        <title>Transcriptome-Based Identification of ABC Transporters in the Western Tarnished Plant Bug Lygus hesperus.</title>
        <authorList>
            <person name="Hull J.J."/>
            <person name="Chaney K."/>
            <person name="Geib S.M."/>
            <person name="Fabrick J.A."/>
            <person name="Brent C.S."/>
            <person name="Walsh D."/>
            <person name="Lavine L.C."/>
        </authorList>
    </citation>
    <scope>NUCLEOTIDE SEQUENCE</scope>
</reference>
<dbReference type="EMBL" id="GBHO01007346">
    <property type="protein sequence ID" value="JAG36258.1"/>
    <property type="molecule type" value="Transcribed_RNA"/>
</dbReference>
<dbReference type="InterPro" id="IPR000091">
    <property type="entry name" value="Huntingtin"/>
</dbReference>
<evidence type="ECO:0000256" key="1">
    <source>
        <dbReference type="ARBA" id="ARBA00002907"/>
    </source>
</evidence>
<protein>
    <submittedName>
        <fullName evidence="6">Huntingtin</fullName>
    </submittedName>
</protein>
<dbReference type="SUPFAM" id="SSF48371">
    <property type="entry name" value="ARM repeat"/>
    <property type="match status" value="2"/>
</dbReference>
<evidence type="ECO:0000313" key="5">
    <source>
        <dbReference type="EMBL" id="JAG18017.1"/>
    </source>
</evidence>
<feature type="region of interest" description="Disordered" evidence="3">
    <location>
        <begin position="501"/>
        <end position="520"/>
    </location>
</feature>
<evidence type="ECO:0000256" key="3">
    <source>
        <dbReference type="SAM" id="MobiDB-lite"/>
    </source>
</evidence>
<dbReference type="EMBL" id="GBHO01025587">
    <property type="protein sequence ID" value="JAG18017.1"/>
    <property type="molecule type" value="Transcribed_RNA"/>
</dbReference>
<dbReference type="PRINTS" id="PR00375">
    <property type="entry name" value="HUNTINGTIN"/>
</dbReference>
<reference evidence="6" key="2">
    <citation type="submission" date="2014-07" db="EMBL/GenBank/DDBJ databases">
        <authorList>
            <person name="Hull J."/>
        </authorList>
    </citation>
    <scope>NUCLEOTIDE SEQUENCE</scope>
</reference>
<comment type="function">
    <text evidence="1">May play a role in microtubule-mediated transport or vesicle function.</text>
</comment>
<dbReference type="PANTHER" id="PTHR10170">
    <property type="entry name" value="HUNTINGTON DISEASE PROTEIN"/>
    <property type="match status" value="1"/>
</dbReference>
<gene>
    <name evidence="6" type="primary">Htt_3</name>
    <name evidence="4" type="synonym">Htt_0</name>
    <name evidence="5" type="synonym">Htt_4</name>
    <name evidence="5" type="ORF">CM83_43472</name>
    <name evidence="4" type="ORF">CM83_43481</name>
    <name evidence="6" type="ORF">CM83_43490</name>
</gene>
<accession>A0A0A9YYT2</accession>
<evidence type="ECO:0000256" key="2">
    <source>
        <dbReference type="ARBA" id="ARBA00007153"/>
    </source>
</evidence>
<dbReference type="InterPro" id="IPR011989">
    <property type="entry name" value="ARM-like"/>
</dbReference>
<dbReference type="Pfam" id="PF12372">
    <property type="entry name" value="Htt_N-HEAT"/>
    <property type="match status" value="1"/>
</dbReference>
<feature type="compositionally biased region" description="Basic and acidic residues" evidence="3">
    <location>
        <begin position="501"/>
        <end position="518"/>
    </location>
</feature>
<dbReference type="Pfam" id="PF20925">
    <property type="entry name" value="Htt_bridge"/>
    <property type="match status" value="1"/>
</dbReference>
<dbReference type="InterPro" id="IPR048412">
    <property type="entry name" value="Htt_bridge"/>
</dbReference>
<evidence type="ECO:0000313" key="6">
    <source>
        <dbReference type="EMBL" id="JAG36258.1"/>
    </source>
</evidence>
<dbReference type="GO" id="GO:0005634">
    <property type="term" value="C:nucleus"/>
    <property type="evidence" value="ECO:0007669"/>
    <property type="project" value="InterPro"/>
</dbReference>
<dbReference type="Pfam" id="PF20927">
    <property type="entry name" value="Htt_C-HEAT"/>
    <property type="match status" value="2"/>
</dbReference>
<dbReference type="PANTHER" id="PTHR10170:SF10">
    <property type="entry name" value="HUNTINGTIN"/>
    <property type="match status" value="1"/>
</dbReference>
<dbReference type="Gene3D" id="1.25.10.10">
    <property type="entry name" value="Leucine-rich Repeat Variant"/>
    <property type="match status" value="1"/>
</dbReference>
<dbReference type="GO" id="GO:0005737">
    <property type="term" value="C:cytoplasm"/>
    <property type="evidence" value="ECO:0007669"/>
    <property type="project" value="InterPro"/>
</dbReference>